<reference evidence="2 3" key="1">
    <citation type="submission" date="2021-06" db="EMBL/GenBank/DDBJ databases">
        <title>Ecological speciation of a Streptomyces species isolated from different habitats and geographic origins.</title>
        <authorList>
            <person name="Wang J."/>
        </authorList>
    </citation>
    <scope>NUCLEOTIDE SEQUENCE [LARGE SCALE GENOMIC DNA]</scope>
    <source>
        <strain evidence="2 3">FXJ8.012</strain>
    </source>
</reference>
<evidence type="ECO:0000313" key="2">
    <source>
        <dbReference type="EMBL" id="MBZ6152477.1"/>
    </source>
</evidence>
<accession>A0ABS7W3B5</accession>
<comment type="caution">
    <text evidence="2">The sequence shown here is derived from an EMBL/GenBank/DDBJ whole genome shotgun (WGS) entry which is preliminary data.</text>
</comment>
<organism evidence="2 3">
    <name type="scientific">Streptomyces olivaceus</name>
    <dbReference type="NCBI Taxonomy" id="47716"/>
    <lineage>
        <taxon>Bacteria</taxon>
        <taxon>Bacillati</taxon>
        <taxon>Actinomycetota</taxon>
        <taxon>Actinomycetes</taxon>
        <taxon>Kitasatosporales</taxon>
        <taxon>Streptomycetaceae</taxon>
        <taxon>Streptomyces</taxon>
    </lineage>
</organism>
<protein>
    <recommendedName>
        <fullName evidence="4">Transposase</fullName>
    </recommendedName>
</protein>
<proteinExistence type="predicted"/>
<dbReference type="Proteomes" id="UP000758701">
    <property type="component" value="Unassembled WGS sequence"/>
</dbReference>
<evidence type="ECO:0000256" key="1">
    <source>
        <dbReference type="SAM" id="MobiDB-lite"/>
    </source>
</evidence>
<evidence type="ECO:0000313" key="3">
    <source>
        <dbReference type="Proteomes" id="UP000758701"/>
    </source>
</evidence>
<sequence length="59" mass="6353">MPEPWPKEFREDIVRVARNREPGATLDQIATTDEGRLPQLPVRSTSPLSPAAGTAGTPA</sequence>
<feature type="region of interest" description="Disordered" evidence="1">
    <location>
        <begin position="24"/>
        <end position="59"/>
    </location>
</feature>
<evidence type="ECO:0008006" key="4">
    <source>
        <dbReference type="Google" id="ProtNLM"/>
    </source>
</evidence>
<name>A0ABS7W3B5_STROV</name>
<dbReference type="EMBL" id="JAHSTP010000004">
    <property type="protein sequence ID" value="MBZ6152477.1"/>
    <property type="molecule type" value="Genomic_DNA"/>
</dbReference>
<dbReference type="RefSeq" id="WP_194963058.1">
    <property type="nucleotide sequence ID" value="NZ_BNEG01000003.1"/>
</dbReference>
<keyword evidence="3" id="KW-1185">Reference proteome</keyword>
<gene>
    <name evidence="2" type="ORF">KVH32_15085</name>
</gene>